<reference evidence="1 2" key="1">
    <citation type="submission" date="2009-04" db="EMBL/GenBank/DDBJ databases">
        <authorList>
            <person name="Sebastian Y."/>
            <person name="Madupu R."/>
            <person name="Durkin A.S."/>
            <person name="Torralba M."/>
            <person name="Methe B."/>
            <person name="Sutton G.G."/>
            <person name="Strausberg R.L."/>
            <person name="Nelson K.E."/>
        </authorList>
    </citation>
    <scope>NUCLEOTIDE SEQUENCE [LARGE SCALE GENOMIC DNA]</scope>
    <source>
        <strain evidence="2">ATCC 35406 / BCRC 14492 / JCM 8526 / NCTC 13058 / HG 370</strain>
    </source>
</reference>
<dbReference type="STRING" id="553175.POREN0001_1769"/>
<evidence type="ECO:0000313" key="1">
    <source>
        <dbReference type="EMBL" id="EEN82477.1"/>
    </source>
</evidence>
<protein>
    <submittedName>
        <fullName evidence="1">Uncharacterized protein</fullName>
    </submittedName>
</protein>
<keyword evidence="2" id="KW-1185">Reference proteome</keyword>
<proteinExistence type="predicted"/>
<accession>C3JBN4</accession>
<dbReference type="EMBL" id="ACNN01000026">
    <property type="protein sequence ID" value="EEN82477.1"/>
    <property type="molecule type" value="Genomic_DNA"/>
</dbReference>
<gene>
    <name evidence="1" type="ORF">POREN0001_1769</name>
</gene>
<name>C3JBN4_POREA</name>
<sequence>MISTYLQRRKAVVSLRGEEPATKLGDLLYSSTISQGN</sequence>
<evidence type="ECO:0000313" key="2">
    <source>
        <dbReference type="Proteomes" id="UP000004295"/>
    </source>
</evidence>
<dbReference type="Proteomes" id="UP000004295">
    <property type="component" value="Unassembled WGS sequence"/>
</dbReference>
<comment type="caution">
    <text evidence="1">The sequence shown here is derived from an EMBL/GenBank/DDBJ whole genome shotgun (WGS) entry which is preliminary data.</text>
</comment>
<organism evidence="1 2">
    <name type="scientific">Porphyromonas endodontalis (strain ATCC 35406 / DSM 24491 / JCM 8526 / CCUG 16442 / BCRC 14492 / NCTC 13058 / HG 370)</name>
    <name type="common">Bacteroides endodontalis</name>
    <dbReference type="NCBI Taxonomy" id="553175"/>
    <lineage>
        <taxon>Bacteria</taxon>
        <taxon>Pseudomonadati</taxon>
        <taxon>Bacteroidota</taxon>
        <taxon>Bacteroidia</taxon>
        <taxon>Bacteroidales</taxon>
        <taxon>Porphyromonadaceae</taxon>
        <taxon>Porphyromonas</taxon>
    </lineage>
</organism>
<dbReference type="AlphaFoldDB" id="C3JBN4"/>